<feature type="domain" description="Zinc-ribbon" evidence="2">
    <location>
        <begin position="123"/>
        <end position="145"/>
    </location>
</feature>
<accession>A0AAX3U6D9</accession>
<evidence type="ECO:0000256" key="1">
    <source>
        <dbReference type="SAM" id="Phobius"/>
    </source>
</evidence>
<feature type="transmembrane region" description="Helical" evidence="1">
    <location>
        <begin position="40"/>
        <end position="59"/>
    </location>
</feature>
<gene>
    <name evidence="3" type="ORF">PYE51_16920</name>
</gene>
<keyword evidence="1" id="KW-1133">Transmembrane helix</keyword>
<evidence type="ECO:0000313" key="4">
    <source>
        <dbReference type="Proteomes" id="UP001239257"/>
    </source>
</evidence>
<evidence type="ECO:0000259" key="2">
    <source>
        <dbReference type="Pfam" id="PF13240"/>
    </source>
</evidence>
<sequence>MKEPSKEGQKNDSVQKVTMADKQGNIASIKTGRAPSLGRGLSELVGGTLFGVVWINTTADSGPEYWSLIGYFIIVSSIITGIYHIYNAFAQNRFSAQDIVSPGKEPDPFNKILGRDIPQAQSYCASCGEEIKGDNKFCPSCGAKLG</sequence>
<feature type="transmembrane region" description="Helical" evidence="1">
    <location>
        <begin position="65"/>
        <end position="86"/>
    </location>
</feature>
<reference evidence="3" key="1">
    <citation type="submission" date="2022-02" db="EMBL/GenBank/DDBJ databases">
        <title>Emergence and expansion in Europe of a Vibrio aestuarianus clonal complex pathogenic for oysters.</title>
        <authorList>
            <person name="Mesnil A."/>
            <person name="Travers M.-A."/>
        </authorList>
    </citation>
    <scope>NUCLEOTIDE SEQUENCE</scope>
    <source>
        <strain evidence="3">U29</strain>
    </source>
</reference>
<protein>
    <submittedName>
        <fullName evidence="3">Zinc ribbon domain-containing protein</fullName>
    </submittedName>
</protein>
<organism evidence="3 4">
    <name type="scientific">Vibrio aestuarianus</name>
    <dbReference type="NCBI Taxonomy" id="28171"/>
    <lineage>
        <taxon>Bacteria</taxon>
        <taxon>Pseudomonadati</taxon>
        <taxon>Pseudomonadota</taxon>
        <taxon>Gammaproteobacteria</taxon>
        <taxon>Vibrionales</taxon>
        <taxon>Vibrionaceae</taxon>
        <taxon>Vibrio</taxon>
    </lineage>
</organism>
<dbReference type="InterPro" id="IPR026870">
    <property type="entry name" value="Zinc_ribbon_dom"/>
</dbReference>
<keyword evidence="1" id="KW-0472">Membrane</keyword>
<proteinExistence type="predicted"/>
<name>A0AAX3U6D9_9VIBR</name>
<keyword evidence="1" id="KW-0812">Transmembrane</keyword>
<dbReference type="Pfam" id="PF13240">
    <property type="entry name" value="Zn_Ribbon_1"/>
    <property type="match status" value="1"/>
</dbReference>
<dbReference type="AlphaFoldDB" id="A0AAX3U6D9"/>
<dbReference type="EMBL" id="CP118710">
    <property type="protein sequence ID" value="WGK83052.1"/>
    <property type="molecule type" value="Genomic_DNA"/>
</dbReference>
<evidence type="ECO:0000313" key="3">
    <source>
        <dbReference type="EMBL" id="WGK83052.1"/>
    </source>
</evidence>
<dbReference type="Proteomes" id="UP001239257">
    <property type="component" value="Chromosome 2"/>
</dbReference>
<dbReference type="RefSeq" id="WP_301066091.1">
    <property type="nucleotide sequence ID" value="NZ_CP118710.1"/>
</dbReference>